<accession>A0ABU7BP07</accession>
<comment type="caution">
    <text evidence="2">The sequence shown here is derived from an EMBL/GenBank/DDBJ whole genome shotgun (WGS) entry which is preliminary data.</text>
</comment>
<evidence type="ECO:0000313" key="3">
    <source>
        <dbReference type="Proteomes" id="UP001345963"/>
    </source>
</evidence>
<keyword evidence="3" id="KW-1185">Reference proteome</keyword>
<proteinExistence type="predicted"/>
<gene>
    <name evidence="2" type="ORF">ATANTOWER_011380</name>
</gene>
<sequence length="117" mass="13354">MVPNSPFTVTRSAKQDKKQEQVREIQRTAEHGQVTTLAETTSWRPPSGFQLLMKPWRLGSNEKHLLQLHLSITPCRRENTAQTQNLHTATTRNTTTFWTVSRGFTAQAEGPVREVLQ</sequence>
<evidence type="ECO:0000256" key="1">
    <source>
        <dbReference type="SAM" id="MobiDB-lite"/>
    </source>
</evidence>
<dbReference type="EMBL" id="JAHUTI010061481">
    <property type="protein sequence ID" value="MED6252411.1"/>
    <property type="molecule type" value="Genomic_DNA"/>
</dbReference>
<dbReference type="Proteomes" id="UP001345963">
    <property type="component" value="Unassembled WGS sequence"/>
</dbReference>
<feature type="compositionally biased region" description="Polar residues" evidence="1">
    <location>
        <begin position="1"/>
        <end position="12"/>
    </location>
</feature>
<reference evidence="2 3" key="1">
    <citation type="submission" date="2021-07" db="EMBL/GenBank/DDBJ databases">
        <authorList>
            <person name="Palmer J.M."/>
        </authorList>
    </citation>
    <scope>NUCLEOTIDE SEQUENCE [LARGE SCALE GENOMIC DNA]</scope>
    <source>
        <strain evidence="2 3">AT_MEX2019</strain>
        <tissue evidence="2">Muscle</tissue>
    </source>
</reference>
<organism evidence="2 3">
    <name type="scientific">Ataeniobius toweri</name>
    <dbReference type="NCBI Taxonomy" id="208326"/>
    <lineage>
        <taxon>Eukaryota</taxon>
        <taxon>Metazoa</taxon>
        <taxon>Chordata</taxon>
        <taxon>Craniata</taxon>
        <taxon>Vertebrata</taxon>
        <taxon>Euteleostomi</taxon>
        <taxon>Actinopterygii</taxon>
        <taxon>Neopterygii</taxon>
        <taxon>Teleostei</taxon>
        <taxon>Neoteleostei</taxon>
        <taxon>Acanthomorphata</taxon>
        <taxon>Ovalentaria</taxon>
        <taxon>Atherinomorphae</taxon>
        <taxon>Cyprinodontiformes</taxon>
        <taxon>Goodeidae</taxon>
        <taxon>Ataeniobius</taxon>
    </lineage>
</organism>
<name>A0ABU7BP07_9TELE</name>
<feature type="compositionally biased region" description="Basic and acidic residues" evidence="1">
    <location>
        <begin position="13"/>
        <end position="30"/>
    </location>
</feature>
<evidence type="ECO:0000313" key="2">
    <source>
        <dbReference type="EMBL" id="MED6252411.1"/>
    </source>
</evidence>
<feature type="region of interest" description="Disordered" evidence="1">
    <location>
        <begin position="1"/>
        <end position="41"/>
    </location>
</feature>
<protein>
    <submittedName>
        <fullName evidence="2">Uncharacterized protein</fullName>
    </submittedName>
</protein>